<proteinExistence type="predicted"/>
<keyword evidence="2" id="KW-0472">Membrane</keyword>
<reference evidence="3 4" key="1">
    <citation type="submission" date="2024-04" db="EMBL/GenBank/DDBJ databases">
        <title>Phyllosticta paracitricarpa is synonymous to the EU quarantine fungus P. citricarpa based on phylogenomic analyses.</title>
        <authorList>
            <consortium name="Lawrence Berkeley National Laboratory"/>
            <person name="Van Ingen-Buijs V.A."/>
            <person name="Van Westerhoven A.C."/>
            <person name="Haridas S."/>
            <person name="Skiadas P."/>
            <person name="Martin F."/>
            <person name="Groenewald J.Z."/>
            <person name="Crous P.W."/>
            <person name="Seidl M.F."/>
        </authorList>
    </citation>
    <scope>NUCLEOTIDE SEQUENCE [LARGE SCALE GENOMIC DNA]</scope>
    <source>
        <strain evidence="3 4">CBS 123374</strain>
    </source>
</reference>
<protein>
    <submittedName>
        <fullName evidence="3">Uncharacterized protein</fullName>
    </submittedName>
</protein>
<accession>A0ABR1YC03</accession>
<feature type="region of interest" description="Disordered" evidence="1">
    <location>
        <begin position="100"/>
        <end position="126"/>
    </location>
</feature>
<name>A0ABR1YC03_9PEZI</name>
<dbReference type="EMBL" id="JBBWRZ010000012">
    <property type="protein sequence ID" value="KAK8224735.1"/>
    <property type="molecule type" value="Genomic_DNA"/>
</dbReference>
<gene>
    <name evidence="3" type="ORF">HDK90DRAFT_90684</name>
</gene>
<comment type="caution">
    <text evidence="3">The sequence shown here is derived from an EMBL/GenBank/DDBJ whole genome shotgun (WGS) entry which is preliminary data.</text>
</comment>
<feature type="transmembrane region" description="Helical" evidence="2">
    <location>
        <begin position="28"/>
        <end position="45"/>
    </location>
</feature>
<evidence type="ECO:0000256" key="2">
    <source>
        <dbReference type="SAM" id="Phobius"/>
    </source>
</evidence>
<evidence type="ECO:0000313" key="4">
    <source>
        <dbReference type="Proteomes" id="UP001492380"/>
    </source>
</evidence>
<feature type="compositionally biased region" description="Polar residues" evidence="1">
    <location>
        <begin position="100"/>
        <end position="113"/>
    </location>
</feature>
<sequence length="189" mass="21106">MSVPSLVYAHVYGQASFSNKKRPKTVPLPLHLIFSYFLCALYYSYRWRKSLCLISLRNFLPQLDDAYQVNRRQRVPELTAFRTFHDIRLSPFAVLVQTGTAQPETSKDSGTQPNGPPPVAGTESLTPASVGMSAPVALRTSLTTRVAQGELRLLWWGNSTPLPLRNCMPGRVGLSHLRRLVCDRCTTCA</sequence>
<evidence type="ECO:0000313" key="3">
    <source>
        <dbReference type="EMBL" id="KAK8224735.1"/>
    </source>
</evidence>
<keyword evidence="4" id="KW-1185">Reference proteome</keyword>
<organism evidence="3 4">
    <name type="scientific">Phyllosticta capitalensis</name>
    <dbReference type="NCBI Taxonomy" id="121624"/>
    <lineage>
        <taxon>Eukaryota</taxon>
        <taxon>Fungi</taxon>
        <taxon>Dikarya</taxon>
        <taxon>Ascomycota</taxon>
        <taxon>Pezizomycotina</taxon>
        <taxon>Dothideomycetes</taxon>
        <taxon>Dothideomycetes incertae sedis</taxon>
        <taxon>Botryosphaeriales</taxon>
        <taxon>Phyllostictaceae</taxon>
        <taxon>Phyllosticta</taxon>
    </lineage>
</organism>
<evidence type="ECO:0000256" key="1">
    <source>
        <dbReference type="SAM" id="MobiDB-lite"/>
    </source>
</evidence>
<dbReference type="Proteomes" id="UP001492380">
    <property type="component" value="Unassembled WGS sequence"/>
</dbReference>
<keyword evidence="2" id="KW-1133">Transmembrane helix</keyword>
<keyword evidence="2" id="KW-0812">Transmembrane</keyword>